<dbReference type="Proteomes" id="UP000526625">
    <property type="component" value="Unassembled WGS sequence"/>
</dbReference>
<dbReference type="RefSeq" id="WP_135488201.1">
    <property type="nucleotide sequence ID" value="NZ_JAADZA010000002.1"/>
</dbReference>
<evidence type="ECO:0000313" key="1">
    <source>
        <dbReference type="EMBL" id="MBB6494047.1"/>
    </source>
</evidence>
<evidence type="ECO:0000313" key="3">
    <source>
        <dbReference type="Proteomes" id="UP000471190"/>
    </source>
</evidence>
<protein>
    <submittedName>
        <fullName evidence="2">Uncharacterized protein</fullName>
    </submittedName>
</protein>
<dbReference type="Proteomes" id="UP000471190">
    <property type="component" value="Unassembled WGS sequence"/>
</dbReference>
<organism evidence="2 3">
    <name type="scientific">Rhizobium tropici</name>
    <dbReference type="NCBI Taxonomy" id="398"/>
    <lineage>
        <taxon>Bacteria</taxon>
        <taxon>Pseudomonadati</taxon>
        <taxon>Pseudomonadota</taxon>
        <taxon>Alphaproteobacteria</taxon>
        <taxon>Hyphomicrobiales</taxon>
        <taxon>Rhizobiaceae</taxon>
        <taxon>Rhizobium/Agrobacterium group</taxon>
        <taxon>Rhizobium</taxon>
    </lineage>
</organism>
<evidence type="ECO:0000313" key="4">
    <source>
        <dbReference type="Proteomes" id="UP000526625"/>
    </source>
</evidence>
<comment type="caution">
    <text evidence="2">The sequence shown here is derived from an EMBL/GenBank/DDBJ whole genome shotgun (WGS) entry which is preliminary data.</text>
</comment>
<accession>A0A6P1C483</accession>
<reference evidence="2 3" key="1">
    <citation type="submission" date="2020-02" db="EMBL/GenBank/DDBJ databases">
        <title>Draft genome sequence of Rhizobium tropici.</title>
        <authorList>
            <person name="Khayi S."/>
            <person name="Jemo M."/>
        </authorList>
    </citation>
    <scope>NUCLEOTIDE SEQUENCE [LARGE SCALE GENOMIC DNA]</scope>
    <source>
        <strain evidence="2 3">A12</strain>
    </source>
</reference>
<dbReference type="EMBL" id="JACHBF010000014">
    <property type="protein sequence ID" value="MBB6494047.1"/>
    <property type="molecule type" value="Genomic_DNA"/>
</dbReference>
<proteinExistence type="predicted"/>
<dbReference type="EMBL" id="JAADZA010000002">
    <property type="protein sequence ID" value="NEV09744.1"/>
    <property type="molecule type" value="Genomic_DNA"/>
</dbReference>
<gene>
    <name evidence="1" type="ORF">GGD45_004484</name>
    <name evidence="2" type="ORF">GXW80_01960</name>
</gene>
<dbReference type="AlphaFoldDB" id="A0A6P1C483"/>
<sequence length="209" mass="23389">MVRRFPILRNPMHDFGKLTSRVETVELPGGRETQIYVFYGAGGTEWHDLYKSLPPFDFYVALDDGDRVVSMESNPEHSQIASHRIIGISREEAGDFTRGPGGSVYGMKWNGSRIVDPTDHMTIEQKRAAMPDLTPREFRDALIDNDIMPDQVTAAINGIADAKARAKALNAWEYPTMFSRTDHLLEQIGSSFDLSPEAIDAMWTAAAQQ</sequence>
<keyword evidence="4" id="KW-1185">Reference proteome</keyword>
<reference evidence="1 4" key="2">
    <citation type="submission" date="2020-08" db="EMBL/GenBank/DDBJ databases">
        <title>Genomic Encyclopedia of Type Strains, Phase IV (KMG-V): Genome sequencing to study the core and pangenomes of soil and plant-associated prokaryotes.</title>
        <authorList>
            <person name="Whitman W."/>
        </authorList>
    </citation>
    <scope>NUCLEOTIDE SEQUENCE [LARGE SCALE GENOMIC DNA]</scope>
    <source>
        <strain evidence="1 4">SEMIA 4059</strain>
    </source>
</reference>
<name>A0A6P1C483_RHITR</name>
<evidence type="ECO:0000313" key="2">
    <source>
        <dbReference type="EMBL" id="NEV09744.1"/>
    </source>
</evidence>